<comment type="caution">
    <text evidence="20">The sequence shown here is derived from an EMBL/GenBank/DDBJ whole genome shotgun (WGS) entry which is preliminary data.</text>
</comment>
<dbReference type="InterPro" id="IPR041027">
    <property type="entry name" value="FtsK_alpha"/>
</dbReference>
<comment type="subunit">
    <text evidence="15">Homohexamer. Forms a ring that surrounds DNA.</text>
</comment>
<dbReference type="InterPro" id="IPR018541">
    <property type="entry name" value="Ftsk_gamma"/>
</dbReference>
<keyword evidence="5" id="KW-0132">Cell division</keyword>
<dbReference type="EMBL" id="JAWXXV010000001">
    <property type="protein sequence ID" value="MDX5982905.1"/>
    <property type="molecule type" value="Genomic_DNA"/>
</dbReference>
<reference evidence="20 21" key="1">
    <citation type="submission" date="2023-11" db="EMBL/GenBank/DDBJ databases">
        <title>MicrobeMod: A computational toolkit for identifying prokaryotic methylation and restriction-modification with nanopore sequencing.</title>
        <authorList>
            <person name="Crits-Christoph A."/>
            <person name="Kang S.C."/>
            <person name="Lee H."/>
            <person name="Ostrov N."/>
        </authorList>
    </citation>
    <scope>NUCLEOTIDE SEQUENCE [LARGE SCALE GENOMIC DNA]</scope>
    <source>
        <strain evidence="20 21">ATCC 14820</strain>
    </source>
</reference>
<feature type="domain" description="FtsK" evidence="19">
    <location>
        <begin position="403"/>
        <end position="622"/>
    </location>
</feature>
<feature type="binding site" evidence="16">
    <location>
        <begin position="420"/>
        <end position="427"/>
    </location>
    <ligand>
        <name>ATP</name>
        <dbReference type="ChEBI" id="CHEBI:30616"/>
    </ligand>
</feature>
<feature type="transmembrane region" description="Helical" evidence="18">
    <location>
        <begin position="21"/>
        <end position="44"/>
    </location>
</feature>
<evidence type="ECO:0000256" key="3">
    <source>
        <dbReference type="ARBA" id="ARBA00020887"/>
    </source>
</evidence>
<dbReference type="Pfam" id="PF17854">
    <property type="entry name" value="FtsK_alpha"/>
    <property type="match status" value="1"/>
</dbReference>
<dbReference type="InterPro" id="IPR050206">
    <property type="entry name" value="FtsK/SpoIIIE/SftA"/>
</dbReference>
<keyword evidence="9 16" id="KW-0067">ATP-binding</keyword>
<evidence type="ECO:0000313" key="20">
    <source>
        <dbReference type="EMBL" id="MDX5982905.1"/>
    </source>
</evidence>
<dbReference type="Proteomes" id="UP001279660">
    <property type="component" value="Unassembled WGS sequence"/>
</dbReference>
<evidence type="ECO:0000256" key="15">
    <source>
        <dbReference type="ARBA" id="ARBA00025923"/>
    </source>
</evidence>
<feature type="transmembrane region" description="Helical" evidence="18">
    <location>
        <begin position="169"/>
        <end position="186"/>
    </location>
</feature>
<keyword evidence="10 18" id="KW-1133">Transmembrane helix</keyword>
<evidence type="ECO:0000256" key="2">
    <source>
        <dbReference type="ARBA" id="ARBA00006474"/>
    </source>
</evidence>
<keyword evidence="7 16" id="KW-0547">Nucleotide-binding</keyword>
<keyword evidence="21" id="KW-1185">Reference proteome</keyword>
<organism evidence="20 21">
    <name type="scientific">Sphingomonas echinoides</name>
    <dbReference type="NCBI Taxonomy" id="59803"/>
    <lineage>
        <taxon>Bacteria</taxon>
        <taxon>Pseudomonadati</taxon>
        <taxon>Pseudomonadota</taxon>
        <taxon>Alphaproteobacteria</taxon>
        <taxon>Sphingomonadales</taxon>
        <taxon>Sphingomonadaceae</taxon>
        <taxon>Sphingomonas</taxon>
    </lineage>
</organism>
<feature type="region of interest" description="Disordered" evidence="17">
    <location>
        <begin position="221"/>
        <end position="282"/>
    </location>
</feature>
<feature type="transmembrane region" description="Helical" evidence="18">
    <location>
        <begin position="138"/>
        <end position="157"/>
    </location>
</feature>
<comment type="similarity">
    <text evidence="2">Belongs to the FtsK/SpoIIIE/SftA family.</text>
</comment>
<feature type="transmembrane region" description="Helical" evidence="18">
    <location>
        <begin position="109"/>
        <end position="132"/>
    </location>
</feature>
<evidence type="ECO:0000256" key="5">
    <source>
        <dbReference type="ARBA" id="ARBA00022618"/>
    </source>
</evidence>
<dbReference type="Gene3D" id="3.30.980.40">
    <property type="match status" value="1"/>
</dbReference>
<evidence type="ECO:0000256" key="11">
    <source>
        <dbReference type="ARBA" id="ARBA00023125"/>
    </source>
</evidence>
<dbReference type="Gene3D" id="3.40.50.300">
    <property type="entry name" value="P-loop containing nucleotide triphosphate hydrolases"/>
    <property type="match status" value="1"/>
</dbReference>
<accession>A0ABU4PLU2</accession>
<keyword evidence="8" id="KW-0159">Chromosome partition</keyword>
<evidence type="ECO:0000256" key="4">
    <source>
        <dbReference type="ARBA" id="ARBA00022475"/>
    </source>
</evidence>
<evidence type="ECO:0000256" key="6">
    <source>
        <dbReference type="ARBA" id="ARBA00022692"/>
    </source>
</evidence>
<dbReference type="InterPro" id="IPR027417">
    <property type="entry name" value="P-loop_NTPase"/>
</dbReference>
<evidence type="ECO:0000256" key="14">
    <source>
        <dbReference type="ARBA" id="ARBA00024784"/>
    </source>
</evidence>
<comment type="subcellular location">
    <subcellularLocation>
        <location evidence="1">Cell membrane</location>
        <topology evidence="1">Multi-pass membrane protein</topology>
    </subcellularLocation>
</comment>
<keyword evidence="11" id="KW-0238">DNA-binding</keyword>
<evidence type="ECO:0000256" key="18">
    <source>
        <dbReference type="SAM" id="Phobius"/>
    </source>
</evidence>
<dbReference type="InterPro" id="IPR036388">
    <property type="entry name" value="WH-like_DNA-bd_sf"/>
</dbReference>
<dbReference type="RefSeq" id="WP_010405925.1">
    <property type="nucleotide sequence ID" value="NZ_JAWXXV010000001.1"/>
</dbReference>
<dbReference type="Pfam" id="PF01580">
    <property type="entry name" value="FtsK_SpoIIIE"/>
    <property type="match status" value="1"/>
</dbReference>
<name>A0ABU4PLU2_9SPHN</name>
<dbReference type="InterPro" id="IPR025199">
    <property type="entry name" value="FtsK_4TM"/>
</dbReference>
<dbReference type="Pfam" id="PF13491">
    <property type="entry name" value="FtsK_4TM"/>
    <property type="match status" value="1"/>
</dbReference>
<evidence type="ECO:0000256" key="9">
    <source>
        <dbReference type="ARBA" id="ARBA00022840"/>
    </source>
</evidence>
<evidence type="ECO:0000256" key="17">
    <source>
        <dbReference type="SAM" id="MobiDB-lite"/>
    </source>
</evidence>
<gene>
    <name evidence="20" type="ORF">SIL82_01415</name>
</gene>
<keyword evidence="13" id="KW-0131">Cell cycle</keyword>
<comment type="function">
    <text evidence="14">Essential cell division protein that coordinates cell division and chromosome segregation. The N-terminus is involved in assembly of the cell-division machinery. The C-terminus functions as a DNA motor that moves dsDNA in an ATP-dependent manner towards the dif recombination site, which is located within the replication terminus region. Translocation stops specifically at Xer-dif sites, where FtsK interacts with the Xer recombinase, allowing activation of chromosome unlinking by recombination. FtsK orienting polar sequences (KOPS) guide the direction of DNA translocation. FtsK can remove proteins from DNA as it translocates, but translocation stops specifically at XerCD-dif site, thereby preventing removal of XerC and XerD from dif.</text>
</comment>
<evidence type="ECO:0000256" key="13">
    <source>
        <dbReference type="ARBA" id="ARBA00023306"/>
    </source>
</evidence>
<evidence type="ECO:0000256" key="10">
    <source>
        <dbReference type="ARBA" id="ARBA00022989"/>
    </source>
</evidence>
<proteinExistence type="inferred from homology"/>
<evidence type="ECO:0000256" key="8">
    <source>
        <dbReference type="ARBA" id="ARBA00022829"/>
    </source>
</evidence>
<protein>
    <recommendedName>
        <fullName evidence="3">DNA translocase FtsK</fullName>
    </recommendedName>
</protein>
<evidence type="ECO:0000313" key="21">
    <source>
        <dbReference type="Proteomes" id="UP001279660"/>
    </source>
</evidence>
<feature type="transmembrane region" description="Helical" evidence="18">
    <location>
        <begin position="73"/>
        <end position="97"/>
    </location>
</feature>
<keyword evidence="4" id="KW-1003">Cell membrane</keyword>
<evidence type="ECO:0000259" key="19">
    <source>
        <dbReference type="PROSITE" id="PS50901"/>
    </source>
</evidence>
<feature type="compositionally biased region" description="Basic and acidic residues" evidence="17">
    <location>
        <begin position="255"/>
        <end position="270"/>
    </location>
</feature>
<dbReference type="PROSITE" id="PS50901">
    <property type="entry name" value="FTSK"/>
    <property type="match status" value="1"/>
</dbReference>
<dbReference type="InterPro" id="IPR002543">
    <property type="entry name" value="FtsK_dom"/>
</dbReference>
<keyword evidence="6 18" id="KW-0812">Transmembrane</keyword>
<dbReference type="SUPFAM" id="SSF52540">
    <property type="entry name" value="P-loop containing nucleoside triphosphate hydrolases"/>
    <property type="match status" value="1"/>
</dbReference>
<dbReference type="InterPro" id="IPR036390">
    <property type="entry name" value="WH_DNA-bd_sf"/>
</dbReference>
<evidence type="ECO:0000256" key="1">
    <source>
        <dbReference type="ARBA" id="ARBA00004651"/>
    </source>
</evidence>
<dbReference type="SUPFAM" id="SSF46785">
    <property type="entry name" value="Winged helix' DNA-binding domain"/>
    <property type="match status" value="1"/>
</dbReference>
<evidence type="ECO:0000256" key="12">
    <source>
        <dbReference type="ARBA" id="ARBA00023136"/>
    </source>
</evidence>
<evidence type="ECO:0000256" key="16">
    <source>
        <dbReference type="PROSITE-ProRule" id="PRU00289"/>
    </source>
</evidence>
<dbReference type="PANTHER" id="PTHR22683">
    <property type="entry name" value="SPORULATION PROTEIN RELATED"/>
    <property type="match status" value="1"/>
</dbReference>
<dbReference type="Pfam" id="PF09397">
    <property type="entry name" value="FtsK_gamma"/>
    <property type="match status" value="1"/>
</dbReference>
<evidence type="ECO:0000256" key="7">
    <source>
        <dbReference type="ARBA" id="ARBA00022741"/>
    </source>
</evidence>
<dbReference type="Gene3D" id="1.10.10.10">
    <property type="entry name" value="Winged helix-like DNA-binding domain superfamily/Winged helix DNA-binding domain"/>
    <property type="match status" value="1"/>
</dbReference>
<dbReference type="PANTHER" id="PTHR22683:SF41">
    <property type="entry name" value="DNA TRANSLOCASE FTSK"/>
    <property type="match status" value="1"/>
</dbReference>
<dbReference type="SMART" id="SM00843">
    <property type="entry name" value="Ftsk_gamma"/>
    <property type="match status" value="1"/>
</dbReference>
<dbReference type="CDD" id="cd01127">
    <property type="entry name" value="TrwB_TraG_TraD_VirD4"/>
    <property type="match status" value="1"/>
</dbReference>
<sequence length="767" mass="82605">MASRAQPPLWRETVRAGAVRSGALIAAITLVALVALIVVALASYHASDPSLNTASAGPARNWLGRGGAVVADAAFWLLGPGIALVLPTVLLIALRLWRDVPVGRWQRMLLSALGGIGLLGTAFALVSGAAVAWLPAGWGGVIGLAVSDLLRAAIALIGNSAAVLWTTRGAAAIIGLAGVALWAYSFTIDMAERPVRAPRAPKRLTDRRATAEIEPERFVPESPRKLPMPRAVATPDVRPGPVISERQMTPVTTAKPREKQTSLDFGDKSHLPSVDLLKPTPPSVGGPIDKVALDRNARLLETVLSDFHVKGSIINVRPGPVVTMYELEPAAGIKASRVIQLADDIARNMSAVSARVATIPGRTVIGIELPNARRETVGLRELIDSLDDQPGALSLVLGKNIAGDPVIADLAPMPHLLVAGTTGSGKSVGLNCMILSLLYRLKPEECRMIMIDPKMLELSMYEDIPHLYAPVVTDPAKAVRALKWTVEQMEDRYRQMSSLGVRSLASFNDKVRAAKAKGQPLGRKVQTGYEPVTGAPIYEEETLDYQVLPQIVVIVDELADLMMTAGKEVEFLIQRLAQKARAAGIHLIMATQRPSVDVITGVIKANLPTRISFHVTSKIDSRTILGEQGAEQLLGKGDMLYMPGGKGIVRVHGPFVSDDEVRAVADHWRAQGRPDYNNAVTEEPEDGFALDGAPIGEDSAEDQQYRAAIQLVVESQKASTSWLQRQLRVGYNSAARLIERMEKDNIVGRPDHVGRREVLRDRDGNPV</sequence>
<keyword evidence="12 18" id="KW-0472">Membrane</keyword>